<dbReference type="Gene3D" id="2.60.40.3110">
    <property type="match status" value="1"/>
</dbReference>
<dbReference type="FunFam" id="2.60.40.3110:FF:000001">
    <property type="entry name" value="Putative fimbrial outer membrane usher"/>
    <property type="match status" value="1"/>
</dbReference>
<keyword evidence="3 11" id="KW-0813">Transport</keyword>
<dbReference type="Proteomes" id="UP000275331">
    <property type="component" value="Unassembled WGS sequence"/>
</dbReference>
<dbReference type="Gene3D" id="2.60.40.2610">
    <property type="entry name" value="Outer membrane usher protein FimD, plug domain"/>
    <property type="match status" value="1"/>
</dbReference>
<evidence type="ECO:0000259" key="12">
    <source>
        <dbReference type="Pfam" id="PF13953"/>
    </source>
</evidence>
<gene>
    <name evidence="14" type="ORF">EGT71_11790</name>
</gene>
<dbReference type="Gene3D" id="2.60.40.2070">
    <property type="match status" value="1"/>
</dbReference>
<keyword evidence="10 11" id="KW-0998">Cell outer membrane</keyword>
<evidence type="ECO:0000256" key="5">
    <source>
        <dbReference type="ARBA" id="ARBA00022558"/>
    </source>
</evidence>
<evidence type="ECO:0000256" key="3">
    <source>
        <dbReference type="ARBA" id="ARBA00022448"/>
    </source>
</evidence>
<comment type="caution">
    <text evidence="14">The sequence shown here is derived from an EMBL/GenBank/DDBJ whole genome shotgun (WGS) entry which is preliminary data.</text>
</comment>
<accession>A0A427UZ82</accession>
<dbReference type="FunFam" id="3.10.20.410:FF:000001">
    <property type="entry name" value="Fimbrial outer membrane usher protein"/>
    <property type="match status" value="1"/>
</dbReference>
<keyword evidence="9" id="KW-1015">Disulfide bond</keyword>
<name>A0A427UZ82_9ENTR</name>
<comment type="subcellular location">
    <subcellularLocation>
        <location evidence="1 11">Cell outer membrane</location>
        <topology evidence="1 11">Multi-pass membrane protein</topology>
    </subcellularLocation>
</comment>
<dbReference type="EMBL" id="RHXB01000007">
    <property type="protein sequence ID" value="RSE25777.1"/>
    <property type="molecule type" value="Genomic_DNA"/>
</dbReference>
<dbReference type="PROSITE" id="PS01151">
    <property type="entry name" value="FIMBRIAL_USHER"/>
    <property type="match status" value="1"/>
</dbReference>
<dbReference type="InterPro" id="IPR018030">
    <property type="entry name" value="Fimbrial_membr_usher_CS"/>
</dbReference>
<dbReference type="PANTHER" id="PTHR30451">
    <property type="entry name" value="OUTER MEMBRANE USHER PROTEIN"/>
    <property type="match status" value="1"/>
</dbReference>
<dbReference type="PANTHER" id="PTHR30451:SF21">
    <property type="entry name" value="FIMBRIAL USHER DOMAIN-CONTAINING PROTEIN YDET-RELATED"/>
    <property type="match status" value="1"/>
</dbReference>
<dbReference type="InterPro" id="IPR000015">
    <property type="entry name" value="Fimb_usher"/>
</dbReference>
<dbReference type="Gene3D" id="3.10.20.410">
    <property type="match status" value="1"/>
</dbReference>
<dbReference type="GO" id="GO:0009297">
    <property type="term" value="P:pilus assembly"/>
    <property type="evidence" value="ECO:0007669"/>
    <property type="project" value="InterPro"/>
</dbReference>
<feature type="domain" description="PapC-like C-terminal" evidence="12">
    <location>
        <begin position="734"/>
        <end position="799"/>
    </location>
</feature>
<sequence>MGLAIGIASWFSEAFGRDYFNPELLEIDNPALKGADLTAFESGGQLAGTYYVDIILNGQKVDSRDVRFKTDDAQRLVPCLSAGLLESYGVKTTLFPDMAHADECATLNVIPQATSEFVFSHQKLDLSIPQAALAQHARGYVAPELWDEGITAALLNYSMNGANNRSHGSSDSQYVNLRPGINIGPWRLRNYTTWRRDNQSGNQWDNVYSYAQRSIAPLKSQLILGDSSAPSDVFDSMPFRGGQLASDDEMLPDSLKGYAPVVRGIARTNAQVVIRQNGYVIYQSYVAAGAFEITDMYSTGGAGDLNVTIKEADGSEQNYTVPFASLPVLQREGRLKYALTGGQYRSYDGSVENTSFGQASAIYGLPWGFTLYGGTQQSAKYQSYAVGVGKNLGEIGALSGDVTQATSQPKGQAQTQGQSWRIRYSKNIVQTGTHFAIAGYRYSTNGYYGMQEVLDSWGDSAALNNRRRNRMELTVSQTLGGRLGSLMASAVQEDYWNSPGSMRSLSASYNNAWQGISYGLTWTLSKNNPGASSSATDRQIAINVSVPLDRWMANSWANYNLNSSRNNGTTHGLGLNGMALAGNALNWSVQQGYGSDGVGYTGSANGDYKGTYGQVTAGYGYDRNSQRLSYGLAGGIIAHADGVTFSQPLGETNVLIKAPGAAGAGVNNQRSVKTDFRGYGITSNVTPFHKNDIGLNTASLPDDVELALTSQTVIPTRGAVVRADYIASVGKRLLLTLVRSGRQTVPFGAMATLQGRNGPSAIVGDDGQVYLTGMPQAGTLEVVWGSDDQQHCTADFTLPTAPGTAPVILLQSVCR</sequence>
<evidence type="ECO:0000256" key="6">
    <source>
        <dbReference type="ARBA" id="ARBA00022692"/>
    </source>
</evidence>
<dbReference type="InterPro" id="IPR025885">
    <property type="entry name" value="PapC_N"/>
</dbReference>
<dbReference type="Pfam" id="PF13953">
    <property type="entry name" value="PapC_C"/>
    <property type="match status" value="1"/>
</dbReference>
<dbReference type="AlphaFoldDB" id="A0A427UZ82"/>
<evidence type="ECO:0000256" key="8">
    <source>
        <dbReference type="ARBA" id="ARBA00023136"/>
    </source>
</evidence>
<organism evidence="14 15">
    <name type="scientific">Atlantibacter subterraneus</name>
    <dbReference type="NCBI Taxonomy" id="255519"/>
    <lineage>
        <taxon>Bacteria</taxon>
        <taxon>Pseudomonadati</taxon>
        <taxon>Pseudomonadota</taxon>
        <taxon>Gammaproteobacteria</taxon>
        <taxon>Enterobacterales</taxon>
        <taxon>Enterobacteriaceae</taxon>
        <taxon>Atlantibacter</taxon>
    </lineage>
</organism>
<dbReference type="SUPFAM" id="SSF141729">
    <property type="entry name" value="FimD N-terminal domain-like"/>
    <property type="match status" value="1"/>
</dbReference>
<feature type="domain" description="PapC N-terminal" evidence="13">
    <location>
        <begin position="19"/>
        <end position="161"/>
    </location>
</feature>
<comment type="similarity">
    <text evidence="2 11">Belongs to the fimbrial export usher family.</text>
</comment>
<dbReference type="InterPro" id="IPR037224">
    <property type="entry name" value="PapC_N_sf"/>
</dbReference>
<reference evidence="14 15" key="1">
    <citation type="submission" date="2018-10" db="EMBL/GenBank/DDBJ databases">
        <title>Transmission dynamics of multidrug resistant bacteria on intensive care unit surfaces.</title>
        <authorList>
            <person name="D'Souza A.W."/>
            <person name="Potter R.F."/>
            <person name="Wallace M."/>
            <person name="Shupe A."/>
            <person name="Patel S."/>
            <person name="Sun S."/>
            <person name="Gul D."/>
            <person name="Kwon J.H."/>
            <person name="Andleeb S."/>
            <person name="Burnham C.-A.D."/>
            <person name="Dantas G."/>
        </authorList>
    </citation>
    <scope>NUCLEOTIDE SEQUENCE [LARGE SCALE GENOMIC DNA]</scope>
    <source>
        <strain evidence="14 15">AS_373</strain>
    </source>
</reference>
<dbReference type="Pfam" id="PF00577">
    <property type="entry name" value="Usher"/>
    <property type="match status" value="1"/>
</dbReference>
<keyword evidence="7" id="KW-0732">Signal</keyword>
<evidence type="ECO:0000313" key="15">
    <source>
        <dbReference type="Proteomes" id="UP000275331"/>
    </source>
</evidence>
<keyword evidence="4" id="KW-1134">Transmembrane beta strand</keyword>
<evidence type="ECO:0000313" key="14">
    <source>
        <dbReference type="EMBL" id="RSE25777.1"/>
    </source>
</evidence>
<dbReference type="GO" id="GO:0015473">
    <property type="term" value="F:fimbrial usher porin activity"/>
    <property type="evidence" value="ECO:0007669"/>
    <property type="project" value="InterPro"/>
</dbReference>
<evidence type="ECO:0000256" key="1">
    <source>
        <dbReference type="ARBA" id="ARBA00004571"/>
    </source>
</evidence>
<evidence type="ECO:0000256" key="11">
    <source>
        <dbReference type="RuleBase" id="RU003884"/>
    </source>
</evidence>
<dbReference type="InterPro" id="IPR043142">
    <property type="entry name" value="PapC-like_C_sf"/>
</dbReference>
<protein>
    <submittedName>
        <fullName evidence="14">Fimbrial biogenesis outer membrane usher protein</fullName>
    </submittedName>
</protein>
<keyword evidence="8 11" id="KW-0472">Membrane</keyword>
<evidence type="ECO:0000256" key="4">
    <source>
        <dbReference type="ARBA" id="ARBA00022452"/>
    </source>
</evidence>
<proteinExistence type="inferred from homology"/>
<evidence type="ECO:0000256" key="2">
    <source>
        <dbReference type="ARBA" id="ARBA00008064"/>
    </source>
</evidence>
<dbReference type="Pfam" id="PF13954">
    <property type="entry name" value="PapC_N"/>
    <property type="match status" value="1"/>
</dbReference>
<evidence type="ECO:0000256" key="9">
    <source>
        <dbReference type="ARBA" id="ARBA00023157"/>
    </source>
</evidence>
<keyword evidence="5 11" id="KW-1029">Fimbrium biogenesis</keyword>
<dbReference type="FunFam" id="2.60.40.2610:FF:000001">
    <property type="entry name" value="Outer membrane fimbrial usher protein"/>
    <property type="match status" value="1"/>
</dbReference>
<dbReference type="GO" id="GO:0009279">
    <property type="term" value="C:cell outer membrane"/>
    <property type="evidence" value="ECO:0007669"/>
    <property type="project" value="UniProtKB-SubCell"/>
</dbReference>
<evidence type="ECO:0000259" key="13">
    <source>
        <dbReference type="Pfam" id="PF13954"/>
    </source>
</evidence>
<keyword evidence="6 11" id="KW-0812">Transmembrane</keyword>
<evidence type="ECO:0000256" key="7">
    <source>
        <dbReference type="ARBA" id="ARBA00022729"/>
    </source>
</evidence>
<dbReference type="InterPro" id="IPR042186">
    <property type="entry name" value="FimD_plug_dom"/>
</dbReference>
<evidence type="ECO:0000256" key="10">
    <source>
        <dbReference type="ARBA" id="ARBA00023237"/>
    </source>
</evidence>
<dbReference type="InterPro" id="IPR025949">
    <property type="entry name" value="PapC-like_C"/>
</dbReference>